<gene>
    <name evidence="7" type="ORF">HBA54_06285</name>
</gene>
<dbReference type="PANTHER" id="PTHR30086">
    <property type="entry name" value="ARGININE EXPORTER PROTEIN ARGO"/>
    <property type="match status" value="1"/>
</dbReference>
<dbReference type="Pfam" id="PF01810">
    <property type="entry name" value="LysE"/>
    <property type="match status" value="1"/>
</dbReference>
<name>A0A967EX82_9PROT</name>
<keyword evidence="3 6" id="KW-0812">Transmembrane</keyword>
<dbReference type="AlphaFoldDB" id="A0A967EX82"/>
<dbReference type="GO" id="GO:0015171">
    <property type="term" value="F:amino acid transmembrane transporter activity"/>
    <property type="evidence" value="ECO:0007669"/>
    <property type="project" value="TreeGrafter"/>
</dbReference>
<keyword evidence="2" id="KW-1003">Cell membrane</keyword>
<organism evidence="7 8">
    <name type="scientific">Pelagibius litoralis</name>
    <dbReference type="NCBI Taxonomy" id="374515"/>
    <lineage>
        <taxon>Bacteria</taxon>
        <taxon>Pseudomonadati</taxon>
        <taxon>Pseudomonadota</taxon>
        <taxon>Alphaproteobacteria</taxon>
        <taxon>Rhodospirillales</taxon>
        <taxon>Rhodovibrionaceae</taxon>
        <taxon>Pelagibius</taxon>
    </lineage>
</organism>
<evidence type="ECO:0000256" key="6">
    <source>
        <dbReference type="SAM" id="Phobius"/>
    </source>
</evidence>
<evidence type="ECO:0000256" key="3">
    <source>
        <dbReference type="ARBA" id="ARBA00022692"/>
    </source>
</evidence>
<dbReference type="Proteomes" id="UP000761264">
    <property type="component" value="Unassembled WGS sequence"/>
</dbReference>
<accession>A0A967EX82</accession>
<protein>
    <submittedName>
        <fullName evidence="7">LysE family translocator</fullName>
    </submittedName>
</protein>
<dbReference type="EMBL" id="JAAQPH010000004">
    <property type="protein sequence ID" value="NIA68195.1"/>
    <property type="molecule type" value="Genomic_DNA"/>
</dbReference>
<keyword evidence="8" id="KW-1185">Reference proteome</keyword>
<feature type="transmembrane region" description="Helical" evidence="6">
    <location>
        <begin position="159"/>
        <end position="178"/>
    </location>
</feature>
<dbReference type="RefSeq" id="WP_167222544.1">
    <property type="nucleotide sequence ID" value="NZ_JAAQPH010000004.1"/>
</dbReference>
<keyword evidence="5 6" id="KW-0472">Membrane</keyword>
<keyword evidence="4 6" id="KW-1133">Transmembrane helix</keyword>
<dbReference type="PANTHER" id="PTHR30086:SF20">
    <property type="entry name" value="ARGININE EXPORTER PROTEIN ARGO-RELATED"/>
    <property type="match status" value="1"/>
</dbReference>
<feature type="transmembrane region" description="Helical" evidence="6">
    <location>
        <begin position="127"/>
        <end position="152"/>
    </location>
</feature>
<evidence type="ECO:0000256" key="1">
    <source>
        <dbReference type="ARBA" id="ARBA00004651"/>
    </source>
</evidence>
<evidence type="ECO:0000256" key="2">
    <source>
        <dbReference type="ARBA" id="ARBA00022475"/>
    </source>
</evidence>
<evidence type="ECO:0000256" key="5">
    <source>
        <dbReference type="ARBA" id="ARBA00023136"/>
    </source>
</evidence>
<proteinExistence type="predicted"/>
<dbReference type="GO" id="GO:0005886">
    <property type="term" value="C:plasma membrane"/>
    <property type="evidence" value="ECO:0007669"/>
    <property type="project" value="UniProtKB-SubCell"/>
</dbReference>
<feature type="transmembrane region" description="Helical" evidence="6">
    <location>
        <begin position="40"/>
        <end position="63"/>
    </location>
</feature>
<evidence type="ECO:0000313" key="8">
    <source>
        <dbReference type="Proteomes" id="UP000761264"/>
    </source>
</evidence>
<comment type="subcellular location">
    <subcellularLocation>
        <location evidence="1">Cell membrane</location>
        <topology evidence="1">Multi-pass membrane protein</topology>
    </subcellularLocation>
</comment>
<evidence type="ECO:0000313" key="7">
    <source>
        <dbReference type="EMBL" id="NIA68195.1"/>
    </source>
</evidence>
<comment type="caution">
    <text evidence="7">The sequence shown here is derived from an EMBL/GenBank/DDBJ whole genome shotgun (WGS) entry which is preliminary data.</text>
</comment>
<reference evidence="7" key="1">
    <citation type="submission" date="2020-03" db="EMBL/GenBank/DDBJ databases">
        <title>Genome of Pelagibius litoralis DSM 21314T.</title>
        <authorList>
            <person name="Wang G."/>
        </authorList>
    </citation>
    <scope>NUCLEOTIDE SEQUENCE</scope>
    <source>
        <strain evidence="7">DSM 21314</strain>
    </source>
</reference>
<dbReference type="InterPro" id="IPR001123">
    <property type="entry name" value="LeuE-type"/>
</dbReference>
<evidence type="ECO:0000256" key="4">
    <source>
        <dbReference type="ARBA" id="ARBA00022989"/>
    </source>
</evidence>
<sequence length="210" mass="21278">MIEVVTVFLGIVFAQAAPGPNMMAVAAASLGSGRFHGVATAAGIASGVFIWAILFALGIGAVLQAFPQTVMAMRLLGGGYLLYLGLRALRAAVVGSGDAAAAGRSEVAGAAAYGRGFLVVMTNPKAALMWVAVSMFLVSSGLSTLQFLAVGLGASASAMIIYGTYALLFSTGIALRAYGRFSRLVEGTFGALFGAAGGKLILDGVREMRS</sequence>